<evidence type="ECO:0000256" key="9">
    <source>
        <dbReference type="SAM" id="Phobius"/>
    </source>
</evidence>
<dbReference type="CDD" id="cd08760">
    <property type="entry name" value="Cyt_b561_FRRS1_like"/>
    <property type="match status" value="1"/>
</dbReference>
<dbReference type="Pfam" id="PF03188">
    <property type="entry name" value="Cytochrom_B561"/>
    <property type="match status" value="1"/>
</dbReference>
<comment type="caution">
    <text evidence="13">The sequence shown here is derived from an EMBL/GenBank/DDBJ whole genome shotgun (WGS) entry which is preliminary data.</text>
</comment>
<organism evidence="13 14">
    <name type="scientific">Cinchona calisaya</name>
    <dbReference type="NCBI Taxonomy" id="153742"/>
    <lineage>
        <taxon>Eukaryota</taxon>
        <taxon>Viridiplantae</taxon>
        <taxon>Streptophyta</taxon>
        <taxon>Embryophyta</taxon>
        <taxon>Tracheophyta</taxon>
        <taxon>Spermatophyta</taxon>
        <taxon>Magnoliopsida</taxon>
        <taxon>eudicotyledons</taxon>
        <taxon>Gunneridae</taxon>
        <taxon>Pentapetalae</taxon>
        <taxon>asterids</taxon>
        <taxon>lamiids</taxon>
        <taxon>Gentianales</taxon>
        <taxon>Rubiaceae</taxon>
        <taxon>Cinchonoideae</taxon>
        <taxon>Cinchoneae</taxon>
        <taxon>Cinchona</taxon>
    </lineage>
</organism>
<keyword evidence="5" id="KW-0249">Electron transport</keyword>
<dbReference type="GO" id="GO:0016020">
    <property type="term" value="C:membrane"/>
    <property type="evidence" value="ECO:0007669"/>
    <property type="project" value="UniProtKB-SubCell"/>
</dbReference>
<gene>
    <name evidence="13" type="ORF">ACH5RR_020501</name>
</gene>
<keyword evidence="6 9" id="KW-1133">Transmembrane helix</keyword>
<dbReference type="InterPro" id="IPR005018">
    <property type="entry name" value="DOMON_domain"/>
</dbReference>
<feature type="transmembrane region" description="Helical" evidence="9">
    <location>
        <begin position="219"/>
        <end position="240"/>
    </location>
</feature>
<keyword evidence="8" id="KW-0408">Iron</keyword>
<evidence type="ECO:0008006" key="15">
    <source>
        <dbReference type="Google" id="ProtNLM"/>
    </source>
</evidence>
<dbReference type="PROSITE" id="PS50939">
    <property type="entry name" value="CYTOCHROME_B561"/>
    <property type="match status" value="1"/>
</dbReference>
<dbReference type="EMBL" id="JBJUIK010000009">
    <property type="protein sequence ID" value="KAL3517912.1"/>
    <property type="molecule type" value="Genomic_DNA"/>
</dbReference>
<reference evidence="13 14" key="1">
    <citation type="submission" date="2024-11" db="EMBL/GenBank/DDBJ databases">
        <title>A near-complete genome assembly of Cinchona calisaya.</title>
        <authorList>
            <person name="Lian D.C."/>
            <person name="Zhao X.W."/>
            <person name="Wei L."/>
        </authorList>
    </citation>
    <scope>NUCLEOTIDE SEQUENCE [LARGE SCALE GENOMIC DNA]</scope>
    <source>
        <tissue evidence="13">Nenye</tissue>
    </source>
</reference>
<evidence type="ECO:0000256" key="10">
    <source>
        <dbReference type="SAM" id="SignalP"/>
    </source>
</evidence>
<feature type="transmembrane region" description="Helical" evidence="9">
    <location>
        <begin position="349"/>
        <end position="367"/>
    </location>
</feature>
<keyword evidence="2" id="KW-0813">Transport</keyword>
<dbReference type="AlphaFoldDB" id="A0ABD2ZHL5"/>
<evidence type="ECO:0000256" key="4">
    <source>
        <dbReference type="ARBA" id="ARBA00022729"/>
    </source>
</evidence>
<sequence length="373" mass="40798">MKKNTFSKLTIPTISIFILGILLSHVNSQAVVDSCSSNLDFLNNQLPFATASFNCNPVWSSQGFILRYMQTGAGEWSYVLSAPNTNAYIGMGFSPDGNMVGSSAIVGWVGSSNGVPVMKTYFLGGQTPNQVLPDQGNLQLGNSSIVFLNSRIYMAFQLVNTAMPGNRLIYSVGPQNQIPSVPNFLLTQHSYYVSTVMNYATDQSQTENTNTNSLLKTHGILVIIGWGTLMAIGALVARYMKQWDPIWFYSHVAIQSLGFILGVAGIIAGLALANRISANVDKHKTIGITILILGSLQVTAILVRPDKESKVRKYWNWYHHNLGRSLIILAAVNVFYGIYISNAGDAWKAGYAAVLVALFTVAVILELRMRLKD</sequence>
<feature type="binding site" description="axial binding residue" evidence="8">
    <location>
        <position position="283"/>
    </location>
    <ligand>
        <name>heme b</name>
        <dbReference type="ChEBI" id="CHEBI:60344"/>
        <label>1</label>
    </ligand>
    <ligandPart>
        <name>Fe</name>
        <dbReference type="ChEBI" id="CHEBI:18248"/>
    </ligandPart>
</feature>
<feature type="binding site" description="axial binding residue" evidence="8">
    <location>
        <position position="218"/>
    </location>
    <ligand>
        <name>heme b</name>
        <dbReference type="ChEBI" id="CHEBI:60344"/>
        <label>1</label>
    </ligand>
    <ligandPart>
        <name>Fe</name>
        <dbReference type="ChEBI" id="CHEBI:18248"/>
    </ligandPart>
</feature>
<evidence type="ECO:0000256" key="8">
    <source>
        <dbReference type="PIRSR" id="PIRSR037471-1"/>
    </source>
</evidence>
<feature type="binding site" description="axial binding residue" evidence="8">
    <location>
        <position position="319"/>
    </location>
    <ligand>
        <name>heme b</name>
        <dbReference type="ChEBI" id="CHEBI:60344"/>
        <label>1</label>
    </ligand>
    <ligandPart>
        <name>Fe</name>
        <dbReference type="ChEBI" id="CHEBI:18248"/>
    </ligandPart>
</feature>
<evidence type="ECO:0000313" key="13">
    <source>
        <dbReference type="EMBL" id="KAL3517912.1"/>
    </source>
</evidence>
<feature type="signal peptide" evidence="10">
    <location>
        <begin position="1"/>
        <end position="28"/>
    </location>
</feature>
<name>A0ABD2ZHL5_9GENT</name>
<evidence type="ECO:0000256" key="1">
    <source>
        <dbReference type="ARBA" id="ARBA00004370"/>
    </source>
</evidence>
<feature type="chain" id="PRO_5044831266" description="Cytochrome b561 and DOMON domain-containing protein" evidence="10">
    <location>
        <begin position="29"/>
        <end position="373"/>
    </location>
</feature>
<dbReference type="InterPro" id="IPR045266">
    <property type="entry name" value="DOH_DOMON"/>
</dbReference>
<dbReference type="PANTHER" id="PTHR23130:SF171">
    <property type="entry name" value="OS01G0895300 PROTEIN"/>
    <property type="match status" value="1"/>
</dbReference>
<dbReference type="SMART" id="SM00664">
    <property type="entry name" value="DoH"/>
    <property type="match status" value="1"/>
</dbReference>
<protein>
    <recommendedName>
        <fullName evidence="15">Cytochrome b561 and DOMON domain-containing protein</fullName>
    </recommendedName>
</protein>
<evidence type="ECO:0000256" key="6">
    <source>
        <dbReference type="ARBA" id="ARBA00022989"/>
    </source>
</evidence>
<dbReference type="InterPro" id="IPR017214">
    <property type="entry name" value="UCP037471"/>
</dbReference>
<comment type="subcellular location">
    <subcellularLocation>
        <location evidence="1">Membrane</location>
    </subcellularLocation>
</comment>
<evidence type="ECO:0000259" key="11">
    <source>
        <dbReference type="PROSITE" id="PS50836"/>
    </source>
</evidence>
<feature type="domain" description="Cytochrome b561" evidence="12">
    <location>
        <begin position="181"/>
        <end position="373"/>
    </location>
</feature>
<evidence type="ECO:0000256" key="5">
    <source>
        <dbReference type="ARBA" id="ARBA00022982"/>
    </source>
</evidence>
<keyword evidence="3 9" id="KW-0812">Transmembrane</keyword>
<dbReference type="CDD" id="cd09631">
    <property type="entry name" value="DOMON_DOH"/>
    <property type="match status" value="1"/>
</dbReference>
<feature type="transmembrane region" description="Helical" evidence="9">
    <location>
        <begin position="324"/>
        <end position="343"/>
    </location>
</feature>
<keyword evidence="8" id="KW-0479">Metal-binding</keyword>
<dbReference type="InterPro" id="IPR006593">
    <property type="entry name" value="Cyt_b561/ferric_Rdtase_TM"/>
</dbReference>
<dbReference type="PROSITE" id="PS50836">
    <property type="entry name" value="DOMON"/>
    <property type="match status" value="1"/>
</dbReference>
<dbReference type="Pfam" id="PF03351">
    <property type="entry name" value="DOMON"/>
    <property type="match status" value="1"/>
</dbReference>
<feature type="binding site" description="axial binding residue" evidence="8">
    <location>
        <position position="251"/>
    </location>
    <ligand>
        <name>heme b</name>
        <dbReference type="ChEBI" id="CHEBI:60344"/>
        <label>1</label>
    </ligand>
    <ligandPart>
        <name>Fe</name>
        <dbReference type="ChEBI" id="CHEBI:18248"/>
    </ligandPart>
</feature>
<keyword evidence="14" id="KW-1185">Reference proteome</keyword>
<accession>A0ABD2ZHL5</accession>
<evidence type="ECO:0000313" key="14">
    <source>
        <dbReference type="Proteomes" id="UP001630127"/>
    </source>
</evidence>
<feature type="transmembrane region" description="Helical" evidence="9">
    <location>
        <begin position="252"/>
        <end position="273"/>
    </location>
</feature>
<dbReference type="Gene3D" id="1.20.120.1770">
    <property type="match status" value="1"/>
</dbReference>
<dbReference type="Proteomes" id="UP001630127">
    <property type="component" value="Unassembled WGS sequence"/>
</dbReference>
<dbReference type="PIRSF" id="PIRSF037471">
    <property type="entry name" value="UCP037471"/>
    <property type="match status" value="1"/>
</dbReference>
<proteinExistence type="predicted"/>
<evidence type="ECO:0000259" key="12">
    <source>
        <dbReference type="PROSITE" id="PS50939"/>
    </source>
</evidence>
<dbReference type="PANTHER" id="PTHR23130">
    <property type="entry name" value="CYTOCHROME B561 AND DOMON DOMAIN-CONTAINING PROTEIN"/>
    <property type="match status" value="1"/>
</dbReference>
<keyword evidence="4 10" id="KW-0732">Signal</keyword>
<evidence type="ECO:0000256" key="2">
    <source>
        <dbReference type="ARBA" id="ARBA00022448"/>
    </source>
</evidence>
<keyword evidence="7 9" id="KW-0472">Membrane</keyword>
<evidence type="ECO:0000256" key="3">
    <source>
        <dbReference type="ARBA" id="ARBA00022692"/>
    </source>
</evidence>
<evidence type="ECO:0000256" key="7">
    <source>
        <dbReference type="ARBA" id="ARBA00023136"/>
    </source>
</evidence>
<feature type="domain" description="DOMON" evidence="11">
    <location>
        <begin position="62"/>
        <end position="173"/>
    </location>
</feature>
<dbReference type="SMART" id="SM00665">
    <property type="entry name" value="B561"/>
    <property type="match status" value="1"/>
</dbReference>